<feature type="transmembrane region" description="Helical" evidence="5">
    <location>
        <begin position="71"/>
        <end position="89"/>
    </location>
</feature>
<keyword evidence="3 5" id="KW-1133">Transmembrane helix</keyword>
<comment type="function">
    <text evidence="5">NDH-1 shuttles electrons from NADH, via FMN and iron-sulfur (Fe-S) centers, to quinones in the respiratory chain. The immediate electron acceptor for the enzyme in this species is believed to be ubiquinone. Couples the redox reaction to proton translocation (for every two electrons transferred, four hydrogen ions are translocated across the cytoplasmic membrane), and thus conserves the redox energy in a proton gradient.</text>
</comment>
<keyword evidence="5" id="KW-1003">Cell membrane</keyword>
<evidence type="ECO:0000256" key="4">
    <source>
        <dbReference type="ARBA" id="ARBA00023136"/>
    </source>
</evidence>
<reference evidence="8 9" key="1">
    <citation type="submission" date="2024-04" db="EMBL/GenBank/DDBJ databases">
        <authorList>
            <person name="Abashina T."/>
            <person name="Shaikin A."/>
        </authorList>
    </citation>
    <scope>NUCLEOTIDE SEQUENCE [LARGE SCALE GENOMIC DNA]</scope>
    <source>
        <strain evidence="8 9">AAFK</strain>
    </source>
</reference>
<keyword evidence="5" id="KW-0874">Quinone</keyword>
<feature type="transmembrane region" description="Helical" evidence="5">
    <location>
        <begin position="153"/>
        <end position="175"/>
    </location>
</feature>
<feature type="transmembrane region" description="Helical" evidence="5">
    <location>
        <begin position="432"/>
        <end position="455"/>
    </location>
</feature>
<dbReference type="EMBL" id="JBBPCO010000003">
    <property type="protein sequence ID" value="MEK8089142.1"/>
    <property type="molecule type" value="Genomic_DNA"/>
</dbReference>
<keyword evidence="5" id="KW-0520">NAD</keyword>
<dbReference type="HAMAP" id="MF_00445">
    <property type="entry name" value="NDH1_NuoN_1"/>
    <property type="match status" value="1"/>
</dbReference>
<comment type="similarity">
    <text evidence="5">Belongs to the complex I subunit 2 family.</text>
</comment>
<feature type="transmembrane region" description="Helical" evidence="5">
    <location>
        <begin position="124"/>
        <end position="141"/>
    </location>
</feature>
<comment type="catalytic activity">
    <reaction evidence="5">
        <text>a quinone + NADH + 5 H(+)(in) = a quinol + NAD(+) + 4 H(+)(out)</text>
        <dbReference type="Rhea" id="RHEA:57888"/>
        <dbReference type="ChEBI" id="CHEBI:15378"/>
        <dbReference type="ChEBI" id="CHEBI:24646"/>
        <dbReference type="ChEBI" id="CHEBI:57540"/>
        <dbReference type="ChEBI" id="CHEBI:57945"/>
        <dbReference type="ChEBI" id="CHEBI:132124"/>
    </reaction>
</comment>
<feature type="transmembrane region" description="Helical" evidence="5">
    <location>
        <begin position="195"/>
        <end position="220"/>
    </location>
</feature>
<feature type="transmembrane region" description="Helical" evidence="5">
    <location>
        <begin position="395"/>
        <end position="412"/>
    </location>
</feature>
<dbReference type="InterPro" id="IPR001750">
    <property type="entry name" value="ND/Mrp_TM"/>
</dbReference>
<accession>A0ABU9D8F4</accession>
<name>A0ABU9D8F4_9PROT</name>
<evidence type="ECO:0000256" key="5">
    <source>
        <dbReference type="HAMAP-Rule" id="MF_00445"/>
    </source>
</evidence>
<evidence type="ECO:0000256" key="3">
    <source>
        <dbReference type="ARBA" id="ARBA00022989"/>
    </source>
</evidence>
<comment type="caution">
    <text evidence="8">The sequence shown here is derived from an EMBL/GenBank/DDBJ whole genome shotgun (WGS) entry which is preliminary data.</text>
</comment>
<dbReference type="RefSeq" id="WP_341370207.1">
    <property type="nucleotide sequence ID" value="NZ_JBBPCO010000003.1"/>
</dbReference>
<gene>
    <name evidence="5" type="primary">nuoN</name>
    <name evidence="8" type="ORF">WOB96_05125</name>
</gene>
<evidence type="ECO:0000256" key="2">
    <source>
        <dbReference type="ARBA" id="ARBA00022692"/>
    </source>
</evidence>
<dbReference type="Pfam" id="PF00361">
    <property type="entry name" value="Proton_antipo_M"/>
    <property type="match status" value="1"/>
</dbReference>
<feature type="domain" description="NADH:quinone oxidoreductase/Mrp antiporter transmembrane" evidence="7">
    <location>
        <begin position="118"/>
        <end position="407"/>
    </location>
</feature>
<sequence>MRLDLISPLLILLVGAVLTLLVGIFLPRDKQRWNAGLALLVLGAAGVAALTLRGTHALIFDGSFVVDEATVWTQLMLFATAAASILLAIPVFRNDAREGEFYSLLLFTVIGTVVLAGAADMMEIVLGVLLSSIGGYVLVAYRRSDPLALEAVLKYYLVGALTNMALIFGFALLYGLSGSTQLGTMGEQLAPGSTLLLSIAVVLVLVGIGFKAGFVPAHFWMPDALQAASTPVAALLSVAPKLAALLALAHVMEALPLARIDWPLVLAIIAAVTMSWGNLAAWRQENLQRLLAYSSISQSGYMLLALVALPDSSLALPALLFYFAAYLAANFGAFAVVGALGKPNICDGAGLARRHPLLALSMAVSLLSLMGLPPLAGFVGKFLLFTVAFEAHYEWLAILAALNSVLSLYYYLRVIAPMYLQPPAYAGKPEPWAVIVAAVSALASLLLGLGVYLFLDFPAT</sequence>
<keyword evidence="5" id="KW-0813">Transport</keyword>
<evidence type="ECO:0000256" key="6">
    <source>
        <dbReference type="RuleBase" id="RU000320"/>
    </source>
</evidence>
<keyword evidence="2 5" id="KW-0812">Transmembrane</keyword>
<feature type="transmembrane region" description="Helical" evidence="5">
    <location>
        <begin position="315"/>
        <end position="337"/>
    </location>
</feature>
<keyword evidence="9" id="KW-1185">Reference proteome</keyword>
<dbReference type="PANTHER" id="PTHR22773">
    <property type="entry name" value="NADH DEHYDROGENASE"/>
    <property type="match status" value="1"/>
</dbReference>
<evidence type="ECO:0000256" key="1">
    <source>
        <dbReference type="ARBA" id="ARBA00004127"/>
    </source>
</evidence>
<keyword evidence="5" id="KW-0830">Ubiquinone</keyword>
<dbReference type="EC" id="7.1.1.-" evidence="5"/>
<feature type="transmembrane region" description="Helical" evidence="5">
    <location>
        <begin position="6"/>
        <end position="26"/>
    </location>
</feature>
<protein>
    <recommendedName>
        <fullName evidence="5">NADH-quinone oxidoreductase subunit N</fullName>
        <ecNumber evidence="5">7.1.1.-</ecNumber>
    </recommendedName>
    <alternativeName>
        <fullName evidence="5">NADH dehydrogenase I subunit N</fullName>
    </alternativeName>
    <alternativeName>
        <fullName evidence="5">NDH-1 subunit N</fullName>
    </alternativeName>
</protein>
<feature type="transmembrane region" description="Helical" evidence="5">
    <location>
        <begin position="101"/>
        <end position="118"/>
    </location>
</feature>
<feature type="transmembrane region" description="Helical" evidence="5">
    <location>
        <begin position="290"/>
        <end position="309"/>
    </location>
</feature>
<evidence type="ECO:0000259" key="7">
    <source>
        <dbReference type="Pfam" id="PF00361"/>
    </source>
</evidence>
<keyword evidence="4 5" id="KW-0472">Membrane</keyword>
<comment type="subcellular location">
    <subcellularLocation>
        <location evidence="5">Cell membrane</location>
        <topology evidence="5">Multi-pass membrane protein</topology>
    </subcellularLocation>
    <subcellularLocation>
        <location evidence="1">Endomembrane system</location>
        <topology evidence="1">Multi-pass membrane protein</topology>
    </subcellularLocation>
    <subcellularLocation>
        <location evidence="6">Membrane</location>
        <topology evidence="6">Multi-pass membrane protein</topology>
    </subcellularLocation>
</comment>
<evidence type="ECO:0000313" key="8">
    <source>
        <dbReference type="EMBL" id="MEK8089142.1"/>
    </source>
</evidence>
<dbReference type="Proteomes" id="UP001446205">
    <property type="component" value="Unassembled WGS sequence"/>
</dbReference>
<dbReference type="InterPro" id="IPR010096">
    <property type="entry name" value="NADH-Q_OxRdtase_suN/2"/>
</dbReference>
<proteinExistence type="inferred from homology"/>
<evidence type="ECO:0000313" key="9">
    <source>
        <dbReference type="Proteomes" id="UP001446205"/>
    </source>
</evidence>
<feature type="transmembrane region" description="Helical" evidence="5">
    <location>
        <begin position="264"/>
        <end position="283"/>
    </location>
</feature>
<keyword evidence="5" id="KW-1278">Translocase</keyword>
<organism evidence="8 9">
    <name type="scientific">Thermithiobacillus plumbiphilus</name>
    <dbReference type="NCBI Taxonomy" id="1729899"/>
    <lineage>
        <taxon>Bacteria</taxon>
        <taxon>Pseudomonadati</taxon>
        <taxon>Pseudomonadota</taxon>
        <taxon>Acidithiobacillia</taxon>
        <taxon>Acidithiobacillales</taxon>
        <taxon>Thermithiobacillaceae</taxon>
        <taxon>Thermithiobacillus</taxon>
    </lineage>
</organism>
<comment type="subunit">
    <text evidence="5">NDH-1 is composed of 14 different subunits. Subunits NuoA, H, J, K, L, M, N constitute the membrane sector of the complex.</text>
</comment>
<feature type="transmembrane region" description="Helical" evidence="5">
    <location>
        <begin position="33"/>
        <end position="51"/>
    </location>
</feature>
<feature type="transmembrane region" description="Helical" evidence="5">
    <location>
        <begin position="232"/>
        <end position="252"/>
    </location>
</feature>
<feature type="transmembrane region" description="Helical" evidence="5">
    <location>
        <begin position="357"/>
        <end position="375"/>
    </location>
</feature>